<evidence type="ECO:0000313" key="1">
    <source>
        <dbReference type="EMBL" id="KRY76341.1"/>
    </source>
</evidence>
<evidence type="ECO:0000313" key="6">
    <source>
        <dbReference type="Proteomes" id="UP000054826"/>
    </source>
</evidence>
<dbReference type="Proteomes" id="UP000054632">
    <property type="component" value="Unassembled WGS sequence"/>
</dbReference>
<accession>A0A0V1K2E9</accession>
<name>A0A0V1K2E9_TRIPS</name>
<evidence type="ECO:0000313" key="2">
    <source>
        <dbReference type="EMBL" id="KRZ26982.1"/>
    </source>
</evidence>
<evidence type="ECO:0000313" key="4">
    <source>
        <dbReference type="Proteomes" id="UP000054632"/>
    </source>
</evidence>
<evidence type="ECO:0000313" key="5">
    <source>
        <dbReference type="Proteomes" id="UP000054805"/>
    </source>
</evidence>
<dbReference type="Proteomes" id="UP000054826">
    <property type="component" value="Unassembled WGS sequence"/>
</dbReference>
<proteinExistence type="predicted"/>
<reference evidence="4 5" key="1">
    <citation type="submission" date="2015-01" db="EMBL/GenBank/DDBJ databases">
        <title>Evolution of Trichinella species and genotypes.</title>
        <authorList>
            <person name="Korhonen P.K."/>
            <person name="Edoardo P."/>
            <person name="Giuseppe L.R."/>
            <person name="Gasser R.B."/>
        </authorList>
    </citation>
    <scope>NUCLEOTIDE SEQUENCE [LARGE SCALE GENOMIC DNA]</scope>
    <source>
        <strain evidence="1">ISS13</strain>
        <strain evidence="3">ISS176</strain>
        <strain evidence="2">ISS588</strain>
    </source>
</reference>
<dbReference type="EMBL" id="JYDV01000020">
    <property type="protein sequence ID" value="KRZ41421.1"/>
    <property type="molecule type" value="Genomic_DNA"/>
</dbReference>
<dbReference type="EMBL" id="JYDS01000077">
    <property type="protein sequence ID" value="KRZ26982.1"/>
    <property type="molecule type" value="Genomic_DNA"/>
</dbReference>
<dbReference type="Proteomes" id="UP000054805">
    <property type="component" value="Unassembled WGS sequence"/>
</dbReference>
<comment type="caution">
    <text evidence="3">The sequence shown here is derived from an EMBL/GenBank/DDBJ whole genome shotgun (WGS) entry which is preliminary data.</text>
</comment>
<organism evidence="3 6">
    <name type="scientific">Trichinella pseudospiralis</name>
    <name type="common">Parasitic roundworm</name>
    <dbReference type="NCBI Taxonomy" id="6337"/>
    <lineage>
        <taxon>Eukaryota</taxon>
        <taxon>Metazoa</taxon>
        <taxon>Ecdysozoa</taxon>
        <taxon>Nematoda</taxon>
        <taxon>Enoplea</taxon>
        <taxon>Dorylaimia</taxon>
        <taxon>Trichinellida</taxon>
        <taxon>Trichinellidae</taxon>
        <taxon>Trichinella</taxon>
    </lineage>
</organism>
<gene>
    <name evidence="1" type="ORF">T4A_11704</name>
    <name evidence="2" type="ORF">T4B_10401</name>
    <name evidence="3" type="ORF">T4C_4334</name>
</gene>
<dbReference type="EMBL" id="JYDR01000012">
    <property type="protein sequence ID" value="KRY76341.1"/>
    <property type="molecule type" value="Genomic_DNA"/>
</dbReference>
<dbReference type="AlphaFoldDB" id="A0A0V1K2E9"/>
<evidence type="ECO:0000313" key="3">
    <source>
        <dbReference type="EMBL" id="KRZ41421.1"/>
    </source>
</evidence>
<keyword evidence="5" id="KW-1185">Reference proteome</keyword>
<protein>
    <submittedName>
        <fullName evidence="3">Uncharacterized protein</fullName>
    </submittedName>
</protein>
<sequence length="72" mass="8114">MIGGHGTTKDSSQHRFHRDRIFRPASLNLVPYETRPPDMSQSILPLPSPVDAGDLNRRFAAEYFRDNCKASA</sequence>